<dbReference type="PANTHER" id="PTHR46300">
    <property type="entry name" value="P450, PUTATIVE (EUROFUNG)-RELATED-RELATED"/>
    <property type="match status" value="1"/>
</dbReference>
<evidence type="ECO:0000256" key="6">
    <source>
        <dbReference type="ARBA" id="ARBA00023002"/>
    </source>
</evidence>
<name>A0A5N5Q9P0_9AGAM</name>
<dbReference type="SUPFAM" id="SSF48264">
    <property type="entry name" value="Cytochrome P450"/>
    <property type="match status" value="1"/>
</dbReference>
<keyword evidence="6 10" id="KW-0560">Oxidoreductase</keyword>
<keyword evidence="11" id="KW-1133">Transmembrane helix</keyword>
<dbReference type="CDD" id="cd11065">
    <property type="entry name" value="CYP64-like"/>
    <property type="match status" value="1"/>
</dbReference>
<dbReference type="PRINTS" id="PR00385">
    <property type="entry name" value="P450"/>
</dbReference>
<comment type="similarity">
    <text evidence="3 10">Belongs to the cytochrome P450 family.</text>
</comment>
<sequence>MSTEHTVSPVLAATVALLAGTWLVARVYKNRQRLQLPFPPGPPEKSWLGGNAEDMPRMYPWVKFAEWAKQYGDVMHLRVHTNHIVVLSSYDAVLDLFESRGSLYSHRPRREMAFLMGWENIMPFHDYDEHWKSYRRYANLGFSKKASVMYQAGQTRDVHVFLQRVLANPDAFVKEFNTLTATIIMRVTYGYTISDSNDPHVSTADQALASLANTGVAGHYLVDSYPFLRHLPTWLPGMGFKHKALEWRKLPTRMANEPFDWTRNQMQNQGKAVPSFLSEMLDQNEDGVEAEDIIKWTAASMYGGGAHTTVGILNNFILAMVLYPKVARKAREEIDRVVGPERLPGIPDRPDLPYLECVLLETMRWYPVTPLSLPHRVKEDDAYRGYRIPANSTVYNNVYAITRDERLFPDPEKFIPERFDESGGGGTPLNPKDIIFGVGRRVCPGQHIADASIYLVMANLIATMDITKALDENGKEIEPAVVRGPSLICQLRPFKCSIKPRSEHAVKLINSAVMFGQE</sequence>
<evidence type="ECO:0000256" key="4">
    <source>
        <dbReference type="ARBA" id="ARBA00022617"/>
    </source>
</evidence>
<protein>
    <submittedName>
        <fullName evidence="12">Cytochrome P450 family protein</fullName>
    </submittedName>
</protein>
<feature type="transmembrane region" description="Helical" evidence="11">
    <location>
        <begin position="6"/>
        <end position="25"/>
    </location>
</feature>
<gene>
    <name evidence="12" type="ORF">CTheo_8337</name>
</gene>
<dbReference type="Proteomes" id="UP000383932">
    <property type="component" value="Unassembled WGS sequence"/>
</dbReference>
<keyword evidence="5 9" id="KW-0479">Metal-binding</keyword>
<keyword evidence="8 10" id="KW-0503">Monooxygenase</keyword>
<dbReference type="PROSITE" id="PS00086">
    <property type="entry name" value="CYTOCHROME_P450"/>
    <property type="match status" value="1"/>
</dbReference>
<evidence type="ECO:0000313" key="13">
    <source>
        <dbReference type="Proteomes" id="UP000383932"/>
    </source>
</evidence>
<dbReference type="InterPro" id="IPR036396">
    <property type="entry name" value="Cyt_P450_sf"/>
</dbReference>
<dbReference type="PANTHER" id="PTHR46300:SF7">
    <property type="entry name" value="P450, PUTATIVE (EUROFUNG)-RELATED"/>
    <property type="match status" value="1"/>
</dbReference>
<proteinExistence type="inferred from homology"/>
<feature type="binding site" description="axial binding residue" evidence="9">
    <location>
        <position position="443"/>
    </location>
    <ligand>
        <name>heme</name>
        <dbReference type="ChEBI" id="CHEBI:30413"/>
    </ligand>
    <ligandPart>
        <name>Fe</name>
        <dbReference type="ChEBI" id="CHEBI:18248"/>
    </ligandPart>
</feature>
<dbReference type="AlphaFoldDB" id="A0A5N5Q9P0"/>
<evidence type="ECO:0000256" key="3">
    <source>
        <dbReference type="ARBA" id="ARBA00010617"/>
    </source>
</evidence>
<evidence type="ECO:0000256" key="11">
    <source>
        <dbReference type="SAM" id="Phobius"/>
    </source>
</evidence>
<comment type="cofactor">
    <cofactor evidence="1 9">
        <name>heme</name>
        <dbReference type="ChEBI" id="CHEBI:30413"/>
    </cofactor>
</comment>
<dbReference type="PRINTS" id="PR00463">
    <property type="entry name" value="EP450I"/>
</dbReference>
<keyword evidence="11" id="KW-0472">Membrane</keyword>
<dbReference type="InterPro" id="IPR001128">
    <property type="entry name" value="Cyt_P450"/>
</dbReference>
<evidence type="ECO:0000256" key="2">
    <source>
        <dbReference type="ARBA" id="ARBA00005179"/>
    </source>
</evidence>
<keyword evidence="11" id="KW-0812">Transmembrane</keyword>
<dbReference type="GO" id="GO:0016705">
    <property type="term" value="F:oxidoreductase activity, acting on paired donors, with incorporation or reduction of molecular oxygen"/>
    <property type="evidence" value="ECO:0007669"/>
    <property type="project" value="InterPro"/>
</dbReference>
<keyword evidence="4 9" id="KW-0349">Heme</keyword>
<dbReference type="GO" id="GO:0020037">
    <property type="term" value="F:heme binding"/>
    <property type="evidence" value="ECO:0007669"/>
    <property type="project" value="InterPro"/>
</dbReference>
<evidence type="ECO:0000313" key="12">
    <source>
        <dbReference type="EMBL" id="KAB5588223.1"/>
    </source>
</evidence>
<reference evidence="12 13" key="1">
    <citation type="journal article" date="2019" name="Fungal Biol. Biotechnol.">
        <title>Draft genome sequence of fastidious pathogen Ceratobasidium theobromae, which causes vascular-streak dieback in Theobroma cacao.</title>
        <authorList>
            <person name="Ali S.S."/>
            <person name="Asman A."/>
            <person name="Shao J."/>
            <person name="Firmansyah A.P."/>
            <person name="Susilo A.W."/>
            <person name="Rosmana A."/>
            <person name="McMahon P."/>
            <person name="Junaid M."/>
            <person name="Guest D."/>
            <person name="Kheng T.Y."/>
            <person name="Meinhardt L.W."/>
            <person name="Bailey B.A."/>
        </authorList>
    </citation>
    <scope>NUCLEOTIDE SEQUENCE [LARGE SCALE GENOMIC DNA]</scope>
    <source>
        <strain evidence="12 13">CT2</strain>
    </source>
</reference>
<keyword evidence="7 9" id="KW-0408">Iron</keyword>
<comment type="pathway">
    <text evidence="2">Secondary metabolite biosynthesis.</text>
</comment>
<keyword evidence="13" id="KW-1185">Reference proteome</keyword>
<dbReference type="Pfam" id="PF00067">
    <property type="entry name" value="p450"/>
    <property type="match status" value="1"/>
</dbReference>
<dbReference type="InterPro" id="IPR050364">
    <property type="entry name" value="Cytochrome_P450_fung"/>
</dbReference>
<evidence type="ECO:0000256" key="7">
    <source>
        <dbReference type="ARBA" id="ARBA00023004"/>
    </source>
</evidence>
<comment type="caution">
    <text evidence="12">The sequence shown here is derived from an EMBL/GenBank/DDBJ whole genome shotgun (WGS) entry which is preliminary data.</text>
</comment>
<accession>A0A5N5Q9P0</accession>
<dbReference type="InterPro" id="IPR017972">
    <property type="entry name" value="Cyt_P450_CS"/>
</dbReference>
<evidence type="ECO:0000256" key="9">
    <source>
        <dbReference type="PIRSR" id="PIRSR602401-1"/>
    </source>
</evidence>
<dbReference type="GO" id="GO:0005506">
    <property type="term" value="F:iron ion binding"/>
    <property type="evidence" value="ECO:0007669"/>
    <property type="project" value="InterPro"/>
</dbReference>
<dbReference type="GO" id="GO:0004497">
    <property type="term" value="F:monooxygenase activity"/>
    <property type="evidence" value="ECO:0007669"/>
    <property type="project" value="UniProtKB-KW"/>
</dbReference>
<dbReference type="Gene3D" id="1.10.630.10">
    <property type="entry name" value="Cytochrome P450"/>
    <property type="match status" value="1"/>
</dbReference>
<evidence type="ECO:0000256" key="1">
    <source>
        <dbReference type="ARBA" id="ARBA00001971"/>
    </source>
</evidence>
<evidence type="ECO:0000256" key="5">
    <source>
        <dbReference type="ARBA" id="ARBA00022723"/>
    </source>
</evidence>
<evidence type="ECO:0000256" key="8">
    <source>
        <dbReference type="ARBA" id="ARBA00023033"/>
    </source>
</evidence>
<dbReference type="EMBL" id="SSOP01000522">
    <property type="protein sequence ID" value="KAB5588223.1"/>
    <property type="molecule type" value="Genomic_DNA"/>
</dbReference>
<evidence type="ECO:0000256" key="10">
    <source>
        <dbReference type="RuleBase" id="RU000461"/>
    </source>
</evidence>
<organism evidence="12 13">
    <name type="scientific">Ceratobasidium theobromae</name>
    <dbReference type="NCBI Taxonomy" id="1582974"/>
    <lineage>
        <taxon>Eukaryota</taxon>
        <taxon>Fungi</taxon>
        <taxon>Dikarya</taxon>
        <taxon>Basidiomycota</taxon>
        <taxon>Agaricomycotina</taxon>
        <taxon>Agaricomycetes</taxon>
        <taxon>Cantharellales</taxon>
        <taxon>Ceratobasidiaceae</taxon>
        <taxon>Ceratobasidium</taxon>
    </lineage>
</organism>
<dbReference type="InterPro" id="IPR002401">
    <property type="entry name" value="Cyt_P450_E_grp-I"/>
</dbReference>
<dbReference type="OrthoDB" id="2789670at2759"/>